<proteinExistence type="predicted"/>
<keyword evidence="1" id="KW-0812">Transmembrane</keyword>
<reference evidence="2 3" key="1">
    <citation type="submission" date="2019-06" db="EMBL/GenBank/DDBJ databases">
        <title>Genomic Encyclopedia of Type Strains, Phase IV (KMG-V): Genome sequencing to study the core and pangenomes of soil and plant-associated prokaryotes.</title>
        <authorList>
            <person name="Whitman W."/>
        </authorList>
    </citation>
    <scope>NUCLEOTIDE SEQUENCE [LARGE SCALE GENOMIC DNA]</scope>
    <source>
        <strain evidence="2 3">BR 510</strain>
    </source>
</reference>
<evidence type="ECO:0000256" key="1">
    <source>
        <dbReference type="SAM" id="Phobius"/>
    </source>
</evidence>
<name>A0A560CX20_9BRAD</name>
<evidence type="ECO:0000313" key="2">
    <source>
        <dbReference type="EMBL" id="TWA89408.1"/>
    </source>
</evidence>
<keyword evidence="1" id="KW-1133">Transmembrane helix</keyword>
<dbReference type="AlphaFoldDB" id="A0A560CX20"/>
<organism evidence="2 3">
    <name type="scientific">Bradyrhizobium stylosanthis</name>
    <dbReference type="NCBI Taxonomy" id="1803665"/>
    <lineage>
        <taxon>Bacteria</taxon>
        <taxon>Pseudomonadati</taxon>
        <taxon>Pseudomonadota</taxon>
        <taxon>Alphaproteobacteria</taxon>
        <taxon>Hyphomicrobiales</taxon>
        <taxon>Nitrobacteraceae</taxon>
        <taxon>Bradyrhizobium</taxon>
    </lineage>
</organism>
<dbReference type="Proteomes" id="UP000319949">
    <property type="component" value="Unassembled WGS sequence"/>
</dbReference>
<feature type="transmembrane region" description="Helical" evidence="1">
    <location>
        <begin position="26"/>
        <end position="48"/>
    </location>
</feature>
<dbReference type="EMBL" id="VITK01000020">
    <property type="protein sequence ID" value="TWA89408.1"/>
    <property type="molecule type" value="Genomic_DNA"/>
</dbReference>
<sequence>MPIIGMSMIGQQVLVLRVLVMLPVPMMMILMPIVLLVLLLPVGMIIMVHAAG</sequence>
<comment type="caution">
    <text evidence="2">The sequence shown here is derived from an EMBL/GenBank/DDBJ whole genome shotgun (WGS) entry which is preliminary data.</text>
</comment>
<evidence type="ECO:0000313" key="3">
    <source>
        <dbReference type="Proteomes" id="UP000319949"/>
    </source>
</evidence>
<accession>A0A560CX20</accession>
<protein>
    <submittedName>
        <fullName evidence="2">Uncharacterized protein</fullName>
    </submittedName>
</protein>
<keyword evidence="3" id="KW-1185">Reference proteome</keyword>
<gene>
    <name evidence="2" type="ORF">FBZ96_12022</name>
</gene>
<keyword evidence="1" id="KW-0472">Membrane</keyword>
<dbReference type="RefSeq" id="WP_186467823.1">
    <property type="nucleotide sequence ID" value="NZ_VITK01000020.1"/>
</dbReference>